<protein>
    <recommendedName>
        <fullName evidence="3">FidL</fullName>
    </recommendedName>
</protein>
<dbReference type="OrthoDB" id="6591137at2"/>
<sequence>MTKKTITLACLLLFVSGLFISWLLHLRAEKRQNSEICSASIVVYHKNVRANVTLDFIYSLKTQTGVVSINGTYAQNDTVLGGIRRDVSYTWTENKDALHFYSVKVNKIFNDDSVSDENLSEVLPDFYVYPEKSITYTVLPQGENSFLFTVGKRPVFLCYR</sequence>
<dbReference type="AlphaFoldDB" id="A0A0X4ELV2"/>
<dbReference type="Proteomes" id="UP000064715">
    <property type="component" value="Unassembled WGS sequence"/>
</dbReference>
<evidence type="ECO:0008006" key="3">
    <source>
        <dbReference type="Google" id="ProtNLM"/>
    </source>
</evidence>
<accession>A0A0X4ELV2</accession>
<evidence type="ECO:0000313" key="1">
    <source>
        <dbReference type="EMBL" id="KUQ82696.1"/>
    </source>
</evidence>
<proteinExistence type="predicted"/>
<name>A0A0X4ELV2_9ENTR</name>
<keyword evidence="2" id="KW-1185">Reference proteome</keyword>
<gene>
    <name evidence="1" type="ORF">AWI28_00330</name>
</gene>
<evidence type="ECO:0000313" key="2">
    <source>
        <dbReference type="Proteomes" id="UP000064715"/>
    </source>
</evidence>
<organism evidence="1 2">
    <name type="scientific">Enterobacter genomosp. O</name>
    <dbReference type="NCBI Taxonomy" id="2364150"/>
    <lineage>
        <taxon>Bacteria</taxon>
        <taxon>Pseudomonadati</taxon>
        <taxon>Pseudomonadota</taxon>
        <taxon>Gammaproteobacteria</taxon>
        <taxon>Enterobacterales</taxon>
        <taxon>Enterobacteriaceae</taxon>
        <taxon>Enterobacter</taxon>
        <taxon>Enterobacter cloacae complex</taxon>
        <taxon>Enterobacter cloacae complex clade O</taxon>
    </lineage>
</organism>
<dbReference type="RefSeq" id="WP_059311685.1">
    <property type="nucleotide sequence ID" value="NZ_LRCR01000023.1"/>
</dbReference>
<dbReference type="EMBL" id="LRCR01000023">
    <property type="protein sequence ID" value="KUQ82696.1"/>
    <property type="molecule type" value="Genomic_DNA"/>
</dbReference>
<reference evidence="2" key="1">
    <citation type="submission" date="2016-01" db="EMBL/GenBank/DDBJ databases">
        <title>WGS of SAMN04407783.</title>
        <authorList>
            <person name="Adams M."/>
            <person name="Sutton G."/>
            <person name="Nelson K."/>
            <person name="Thaden J."/>
            <person name="Fowler V."/>
            <person name="Mccorrison J."/>
            <person name="Sanka R."/>
            <person name="Brinkac L."/>
            <person name="Nierman W."/>
        </authorList>
    </citation>
    <scope>NUCLEOTIDE SEQUENCE [LARGE SCALE GENOMIC DNA]</scope>
    <source>
        <strain evidence="2">GN04363</strain>
    </source>
</reference>
<comment type="caution">
    <text evidence="1">The sequence shown here is derived from an EMBL/GenBank/DDBJ whole genome shotgun (WGS) entry which is preliminary data.</text>
</comment>